<dbReference type="Pfam" id="PF00440">
    <property type="entry name" value="TetR_N"/>
    <property type="match status" value="1"/>
</dbReference>
<dbReference type="Gene3D" id="1.10.357.10">
    <property type="entry name" value="Tetracycline Repressor, domain 2"/>
    <property type="match status" value="1"/>
</dbReference>
<dbReference type="AlphaFoldDB" id="A0A9D1JUW9"/>
<reference evidence="4" key="1">
    <citation type="submission" date="2020-10" db="EMBL/GenBank/DDBJ databases">
        <authorList>
            <person name="Gilroy R."/>
        </authorList>
    </citation>
    <scope>NUCLEOTIDE SEQUENCE</scope>
    <source>
        <strain evidence="4">ChiHjej10B9-9673</strain>
    </source>
</reference>
<keyword evidence="1 2" id="KW-0238">DNA-binding</keyword>
<dbReference type="InterPro" id="IPR050624">
    <property type="entry name" value="HTH-type_Tx_Regulator"/>
</dbReference>
<evidence type="ECO:0000256" key="1">
    <source>
        <dbReference type="ARBA" id="ARBA00023125"/>
    </source>
</evidence>
<gene>
    <name evidence="4" type="ORF">IAC18_05265</name>
</gene>
<dbReference type="SUPFAM" id="SSF46689">
    <property type="entry name" value="Homeodomain-like"/>
    <property type="match status" value="1"/>
</dbReference>
<dbReference type="EMBL" id="DVJK01000147">
    <property type="protein sequence ID" value="HIS66955.1"/>
    <property type="molecule type" value="Genomic_DNA"/>
</dbReference>
<feature type="domain" description="HTH tetR-type" evidence="3">
    <location>
        <begin position="9"/>
        <end position="69"/>
    </location>
</feature>
<dbReference type="PROSITE" id="PS50977">
    <property type="entry name" value="HTH_TETR_2"/>
    <property type="match status" value="1"/>
</dbReference>
<sequence length="188" mass="22089">MQGRPDGINQTQKDISDAFWRLYTERPISKISVKEVCALAGYNRGTFYRYYRDVYEVLEQIEREILEQFEMRFNRIARCSSRLDLADLVKFTFAPCKVYNKYLVVMLGERGDPAFQKRLRESTKAALRRELEARRGPLGEESEFYLEYCVSGLLSCTRMWYEKKSGMDINDYISLILKILSNPLGFLP</sequence>
<dbReference type="GO" id="GO:0003677">
    <property type="term" value="F:DNA binding"/>
    <property type="evidence" value="ECO:0007669"/>
    <property type="project" value="UniProtKB-UniRule"/>
</dbReference>
<protein>
    <submittedName>
        <fullName evidence="4">TetR/AcrR family transcriptional regulator</fullName>
    </submittedName>
</protein>
<evidence type="ECO:0000313" key="4">
    <source>
        <dbReference type="EMBL" id="HIS66955.1"/>
    </source>
</evidence>
<evidence type="ECO:0000259" key="3">
    <source>
        <dbReference type="PROSITE" id="PS50977"/>
    </source>
</evidence>
<dbReference type="InterPro" id="IPR001647">
    <property type="entry name" value="HTH_TetR"/>
</dbReference>
<comment type="caution">
    <text evidence="4">The sequence shown here is derived from an EMBL/GenBank/DDBJ whole genome shotgun (WGS) entry which is preliminary data.</text>
</comment>
<evidence type="ECO:0000256" key="2">
    <source>
        <dbReference type="PROSITE-ProRule" id="PRU00335"/>
    </source>
</evidence>
<accession>A0A9D1JUW9</accession>
<evidence type="ECO:0000313" key="5">
    <source>
        <dbReference type="Proteomes" id="UP000824001"/>
    </source>
</evidence>
<name>A0A9D1JUW9_9FIRM</name>
<dbReference type="InterPro" id="IPR009057">
    <property type="entry name" value="Homeodomain-like_sf"/>
</dbReference>
<dbReference type="PANTHER" id="PTHR43479">
    <property type="entry name" value="ACREF/ENVCD OPERON REPRESSOR-RELATED"/>
    <property type="match status" value="1"/>
</dbReference>
<organism evidence="4 5">
    <name type="scientific">Candidatus Scatomorpha merdipullorum</name>
    <dbReference type="NCBI Taxonomy" id="2840927"/>
    <lineage>
        <taxon>Bacteria</taxon>
        <taxon>Bacillati</taxon>
        <taxon>Bacillota</taxon>
        <taxon>Clostridia</taxon>
        <taxon>Eubacteriales</taxon>
        <taxon>Candidatus Scatomorpha</taxon>
    </lineage>
</organism>
<dbReference type="PANTHER" id="PTHR43479:SF7">
    <property type="entry name" value="TETR-FAMILY TRANSCRIPTIONAL REGULATOR"/>
    <property type="match status" value="1"/>
</dbReference>
<reference evidence="4" key="2">
    <citation type="journal article" date="2021" name="PeerJ">
        <title>Extensive microbial diversity within the chicken gut microbiome revealed by metagenomics and culture.</title>
        <authorList>
            <person name="Gilroy R."/>
            <person name="Ravi A."/>
            <person name="Getino M."/>
            <person name="Pursley I."/>
            <person name="Horton D.L."/>
            <person name="Alikhan N.F."/>
            <person name="Baker D."/>
            <person name="Gharbi K."/>
            <person name="Hall N."/>
            <person name="Watson M."/>
            <person name="Adriaenssens E.M."/>
            <person name="Foster-Nyarko E."/>
            <person name="Jarju S."/>
            <person name="Secka A."/>
            <person name="Antonio M."/>
            <person name="Oren A."/>
            <person name="Chaudhuri R.R."/>
            <person name="La Ragione R."/>
            <person name="Hildebrand F."/>
            <person name="Pallen M.J."/>
        </authorList>
    </citation>
    <scope>NUCLEOTIDE SEQUENCE</scope>
    <source>
        <strain evidence="4">ChiHjej10B9-9673</strain>
    </source>
</reference>
<feature type="DNA-binding region" description="H-T-H motif" evidence="2">
    <location>
        <begin position="32"/>
        <end position="51"/>
    </location>
</feature>
<proteinExistence type="predicted"/>
<dbReference type="Proteomes" id="UP000824001">
    <property type="component" value="Unassembled WGS sequence"/>
</dbReference>